<evidence type="ECO:0000256" key="1">
    <source>
        <dbReference type="SAM" id="Coils"/>
    </source>
</evidence>
<dbReference type="VEuPathDB" id="CryptoDB:Vbra_5907"/>
<keyword evidence="4" id="KW-1185">Reference proteome</keyword>
<dbReference type="AlphaFoldDB" id="A0A0G4FK12"/>
<evidence type="ECO:0000313" key="3">
    <source>
        <dbReference type="EMBL" id="CEM14049.1"/>
    </source>
</evidence>
<keyword evidence="1" id="KW-0175">Coiled coil</keyword>
<reference evidence="3 4" key="1">
    <citation type="submission" date="2014-11" db="EMBL/GenBank/DDBJ databases">
        <authorList>
            <person name="Zhu J."/>
            <person name="Qi W."/>
            <person name="Song R."/>
        </authorList>
    </citation>
    <scope>NUCLEOTIDE SEQUENCE [LARGE SCALE GENOMIC DNA]</scope>
</reference>
<gene>
    <name evidence="3" type="ORF">Vbra_5907</name>
</gene>
<evidence type="ECO:0000313" key="4">
    <source>
        <dbReference type="Proteomes" id="UP000041254"/>
    </source>
</evidence>
<accession>A0A0G4FK12</accession>
<protein>
    <submittedName>
        <fullName evidence="3">Uncharacterized protein</fullName>
    </submittedName>
</protein>
<proteinExistence type="predicted"/>
<name>A0A0G4FK12_VITBC</name>
<feature type="coiled-coil region" evidence="1">
    <location>
        <begin position="171"/>
        <end position="198"/>
    </location>
</feature>
<feature type="region of interest" description="Disordered" evidence="2">
    <location>
        <begin position="304"/>
        <end position="328"/>
    </location>
</feature>
<dbReference type="InParanoid" id="A0A0G4FK12"/>
<sequence>MVVSFRLYGAEVSWVGAWGQIRHPKPSQPRWRLPNVLPTKKPASAEAAAAAAARVPPDVYTDANHKAGGFNEDLIRRLRCGKAMKNSKTPFLIIWCIPQGGEIRPKWPNRGRSRGRESRSFQSWKLQPLSPGTLATLAAVEGNGDDMGAPATPRGPMQQHYGLYPPLSPGAAAAIAAVEAAQRAADQAAAEAAAAAAARVPQNVYTFEGLHQAYRADPRRPDHFMLEEVQGDYLVRHVVIGSNEAQLRQLRFFEQPIRGYVAGGLPYYDTRCGMRLPAAERDFSVKRAAELRLKTLPDLEKQLRYQKEKSTTRRRRAASGSLATRSPTRTSLLRALNTLLPHKDDVKVVEGEPERGEGQPALPHHGYRHTGPPSSYPPTDERHYESLNNMDIHRWVNTHTHRRAMYLGQVRGDEMLGRLETLSGMGGGGVRGIVVQETANLLGDLPQQHNHTRFMFYYGRRERPDDTARHVLVSLLTQSPTSWSISTRRRDGHAFRHFIPFVPLEGDHWADMDPIAARVQNDHRLTTTAEIAARITAAGEPSPGGLRNFIGGLIVVFEDEQAEKAARREVERVNQPDDPMVIDDEEVPPGARDRGHAGVQGSPAAAAAAQKKWESSEWLDSCIAAYILYAARPGPDVYTNVAHMLMQAAGVCGFRSLCHGETPCVSVASQGREDGPTNRKMVSEVCVW</sequence>
<evidence type="ECO:0000256" key="2">
    <source>
        <dbReference type="SAM" id="MobiDB-lite"/>
    </source>
</evidence>
<organism evidence="3 4">
    <name type="scientific">Vitrella brassicaformis (strain CCMP3155)</name>
    <dbReference type="NCBI Taxonomy" id="1169540"/>
    <lineage>
        <taxon>Eukaryota</taxon>
        <taxon>Sar</taxon>
        <taxon>Alveolata</taxon>
        <taxon>Colpodellida</taxon>
        <taxon>Vitrellaceae</taxon>
        <taxon>Vitrella</taxon>
    </lineage>
</organism>
<feature type="region of interest" description="Disordered" evidence="2">
    <location>
        <begin position="350"/>
        <end position="381"/>
    </location>
</feature>
<dbReference type="EMBL" id="CDMY01000452">
    <property type="protein sequence ID" value="CEM14049.1"/>
    <property type="molecule type" value="Genomic_DNA"/>
</dbReference>
<dbReference type="Proteomes" id="UP000041254">
    <property type="component" value="Unassembled WGS sequence"/>
</dbReference>